<dbReference type="KEGG" id="osu:NT6N_16100"/>
<protein>
    <recommendedName>
        <fullName evidence="2">Ice-binding protein C-terminal domain-containing protein</fullName>
    </recommendedName>
</protein>
<dbReference type="InterPro" id="IPR013424">
    <property type="entry name" value="Ice-binding_C"/>
</dbReference>
<accession>A0AAT9FKS9</accession>
<dbReference type="EMBL" id="AP026866">
    <property type="protein sequence ID" value="BDS06570.1"/>
    <property type="molecule type" value="Genomic_DNA"/>
</dbReference>
<evidence type="ECO:0000256" key="1">
    <source>
        <dbReference type="SAM" id="SignalP"/>
    </source>
</evidence>
<organism evidence="3">
    <name type="scientific">Oceaniferula spumae</name>
    <dbReference type="NCBI Taxonomy" id="2979115"/>
    <lineage>
        <taxon>Bacteria</taxon>
        <taxon>Pseudomonadati</taxon>
        <taxon>Verrucomicrobiota</taxon>
        <taxon>Verrucomicrobiia</taxon>
        <taxon>Verrucomicrobiales</taxon>
        <taxon>Verrucomicrobiaceae</taxon>
        <taxon>Oceaniferula</taxon>
    </lineage>
</organism>
<dbReference type="Pfam" id="PF07589">
    <property type="entry name" value="PEP-CTERM"/>
    <property type="match status" value="1"/>
</dbReference>
<name>A0AAT9FKS9_9BACT</name>
<proteinExistence type="predicted"/>
<feature type="chain" id="PRO_5043950123" description="Ice-binding protein C-terminal domain-containing protein" evidence="1">
    <location>
        <begin position="20"/>
        <end position="260"/>
    </location>
</feature>
<reference evidence="3" key="1">
    <citation type="submission" date="2024-07" db="EMBL/GenBank/DDBJ databases">
        <title>Complete genome sequence of Verrucomicrobiaceae bacterium NT6N.</title>
        <authorList>
            <person name="Huang C."/>
            <person name="Takami H."/>
            <person name="Hamasaki K."/>
        </authorList>
    </citation>
    <scope>NUCLEOTIDE SEQUENCE</scope>
    <source>
        <strain evidence="3">NT6N</strain>
    </source>
</reference>
<sequence length="260" mass="26578">MKSRLIPALSLLTFSTTHAATTTLLDLASASPSTTIAAGNAINSSVWSTGSNNTKDVTFQFSANLLRPATGGNTVNLFEFGASSFGTSLVLQSSRLVVQTDADGANASNTGSVLGGNNGGAIPTASVPYDITGNTTTTITVSLHMDNATPANSVLNLFFNNELVLSATPVTGGSDTYGAQNWAGGDNGAYMRASAGNGGLFPAGTQGNFITPTPASNPYVSSPSGLDIYFDTFVATVPEPSTTTMFGAGLCGLLLRRRRE</sequence>
<dbReference type="AlphaFoldDB" id="A0AAT9FKS9"/>
<gene>
    <name evidence="3" type="ORF">NT6N_16100</name>
</gene>
<evidence type="ECO:0000259" key="2">
    <source>
        <dbReference type="Pfam" id="PF07589"/>
    </source>
</evidence>
<feature type="domain" description="Ice-binding protein C-terminal" evidence="2">
    <location>
        <begin position="236"/>
        <end position="258"/>
    </location>
</feature>
<dbReference type="NCBIfam" id="TIGR02595">
    <property type="entry name" value="PEP_CTERM"/>
    <property type="match status" value="1"/>
</dbReference>
<evidence type="ECO:0000313" key="3">
    <source>
        <dbReference type="EMBL" id="BDS06570.1"/>
    </source>
</evidence>
<keyword evidence="1" id="KW-0732">Signal</keyword>
<feature type="signal peptide" evidence="1">
    <location>
        <begin position="1"/>
        <end position="19"/>
    </location>
</feature>